<dbReference type="EMBL" id="BSYR01000003">
    <property type="protein sequence ID" value="GMI64221.1"/>
    <property type="molecule type" value="Genomic_DNA"/>
</dbReference>
<feature type="region of interest" description="Disordered" evidence="1">
    <location>
        <begin position="1"/>
        <end position="41"/>
    </location>
</feature>
<keyword evidence="3" id="KW-1185">Reference proteome</keyword>
<evidence type="ECO:0000256" key="1">
    <source>
        <dbReference type="SAM" id="MobiDB-lite"/>
    </source>
</evidence>
<accession>A0A9W7LHD8</accession>
<name>A0A9W7LHD8_HIBTR</name>
<feature type="region of interest" description="Disordered" evidence="1">
    <location>
        <begin position="71"/>
        <end position="106"/>
    </location>
</feature>
<evidence type="ECO:0000313" key="2">
    <source>
        <dbReference type="EMBL" id="GMI64221.1"/>
    </source>
</evidence>
<dbReference type="Proteomes" id="UP001165190">
    <property type="component" value="Unassembled WGS sequence"/>
</dbReference>
<proteinExistence type="predicted"/>
<gene>
    <name evidence="2" type="ORF">HRI_000091400</name>
</gene>
<protein>
    <submittedName>
        <fullName evidence="2">Uncharacterized protein</fullName>
    </submittedName>
</protein>
<evidence type="ECO:0000313" key="3">
    <source>
        <dbReference type="Proteomes" id="UP001165190"/>
    </source>
</evidence>
<feature type="compositionally biased region" description="Polar residues" evidence="1">
    <location>
        <begin position="73"/>
        <end position="106"/>
    </location>
</feature>
<dbReference type="AlphaFoldDB" id="A0A9W7LHD8"/>
<sequence>MGGSKGDMTKKQNQPQLPSSPPLEESSESRQTHLRQPSVGPPFISAPLYVLTAAISSPFEPQFESVNLKRPRYNSSGQWKLTGESTSPATNPINLQTQASSLNKVK</sequence>
<reference evidence="2" key="1">
    <citation type="submission" date="2023-05" db="EMBL/GenBank/DDBJ databases">
        <title>Genome and transcriptome analyses reveal genes involved in the formation of fine ridges on petal epidermal cells in Hibiscus trionum.</title>
        <authorList>
            <person name="Koshimizu S."/>
            <person name="Masuda S."/>
            <person name="Ishii T."/>
            <person name="Shirasu K."/>
            <person name="Hoshino A."/>
            <person name="Arita M."/>
        </authorList>
    </citation>
    <scope>NUCLEOTIDE SEQUENCE</scope>
    <source>
        <strain evidence="2">Hamamatsu line</strain>
    </source>
</reference>
<comment type="caution">
    <text evidence="2">The sequence shown here is derived from an EMBL/GenBank/DDBJ whole genome shotgun (WGS) entry which is preliminary data.</text>
</comment>
<organism evidence="2 3">
    <name type="scientific">Hibiscus trionum</name>
    <name type="common">Flower of an hour</name>
    <dbReference type="NCBI Taxonomy" id="183268"/>
    <lineage>
        <taxon>Eukaryota</taxon>
        <taxon>Viridiplantae</taxon>
        <taxon>Streptophyta</taxon>
        <taxon>Embryophyta</taxon>
        <taxon>Tracheophyta</taxon>
        <taxon>Spermatophyta</taxon>
        <taxon>Magnoliopsida</taxon>
        <taxon>eudicotyledons</taxon>
        <taxon>Gunneridae</taxon>
        <taxon>Pentapetalae</taxon>
        <taxon>rosids</taxon>
        <taxon>malvids</taxon>
        <taxon>Malvales</taxon>
        <taxon>Malvaceae</taxon>
        <taxon>Malvoideae</taxon>
        <taxon>Hibiscus</taxon>
    </lineage>
</organism>